<accession>A0A9N8VR09</accession>
<dbReference type="EMBL" id="CAJVPV010000431">
    <property type="protein sequence ID" value="CAG8456824.1"/>
    <property type="molecule type" value="Genomic_DNA"/>
</dbReference>
<proteinExistence type="predicted"/>
<feature type="transmembrane region" description="Helical" evidence="1">
    <location>
        <begin position="180"/>
        <end position="203"/>
    </location>
</feature>
<keyword evidence="1" id="KW-0472">Membrane</keyword>
<sequence length="208" mass="23503">MQSTLLRLRKELLNLARDRLLAVQQEEKMEASEDIEQIIIAGNVSLEAYIKFCKTVQKLPVNIRFVDGKVVAYEVPLANHGKVSGMITFLIRTWNHQLFSITREDLIVSQSSYLTADVTFRPLDLPPSPAGQELNSDGGAYPTMVVEVGNSESLPSLHRRYKGNACTALPTYKPKFIDCIFLLLNFSTVLLLVEQLMGFIWTYGNYKM</sequence>
<comment type="caution">
    <text evidence="2">The sequence shown here is derived from an EMBL/GenBank/DDBJ whole genome shotgun (WGS) entry which is preliminary data.</text>
</comment>
<keyword evidence="3" id="KW-1185">Reference proteome</keyword>
<dbReference type="AlphaFoldDB" id="A0A9N8VR09"/>
<name>A0A9N8VR09_9GLOM</name>
<gene>
    <name evidence="2" type="ORF">AMORRO_LOCUS1196</name>
</gene>
<evidence type="ECO:0000256" key="1">
    <source>
        <dbReference type="SAM" id="Phobius"/>
    </source>
</evidence>
<evidence type="ECO:0000313" key="3">
    <source>
        <dbReference type="Proteomes" id="UP000789342"/>
    </source>
</evidence>
<keyword evidence="1" id="KW-0812">Transmembrane</keyword>
<evidence type="ECO:0000313" key="2">
    <source>
        <dbReference type="EMBL" id="CAG8456824.1"/>
    </source>
</evidence>
<dbReference type="Proteomes" id="UP000789342">
    <property type="component" value="Unassembled WGS sequence"/>
</dbReference>
<reference evidence="2" key="1">
    <citation type="submission" date="2021-06" db="EMBL/GenBank/DDBJ databases">
        <authorList>
            <person name="Kallberg Y."/>
            <person name="Tangrot J."/>
            <person name="Rosling A."/>
        </authorList>
    </citation>
    <scope>NUCLEOTIDE SEQUENCE</scope>
    <source>
        <strain evidence="2">CL551</strain>
    </source>
</reference>
<protein>
    <submittedName>
        <fullName evidence="2">3829_t:CDS:1</fullName>
    </submittedName>
</protein>
<dbReference type="OrthoDB" id="2307807at2759"/>
<keyword evidence="1" id="KW-1133">Transmembrane helix</keyword>
<organism evidence="2 3">
    <name type="scientific">Acaulospora morrowiae</name>
    <dbReference type="NCBI Taxonomy" id="94023"/>
    <lineage>
        <taxon>Eukaryota</taxon>
        <taxon>Fungi</taxon>
        <taxon>Fungi incertae sedis</taxon>
        <taxon>Mucoromycota</taxon>
        <taxon>Glomeromycotina</taxon>
        <taxon>Glomeromycetes</taxon>
        <taxon>Diversisporales</taxon>
        <taxon>Acaulosporaceae</taxon>
        <taxon>Acaulospora</taxon>
    </lineage>
</organism>